<feature type="compositionally biased region" description="Polar residues" evidence="1">
    <location>
        <begin position="314"/>
        <end position="332"/>
    </location>
</feature>
<evidence type="ECO:0008006" key="6">
    <source>
        <dbReference type="Google" id="ProtNLM"/>
    </source>
</evidence>
<reference evidence="4" key="1">
    <citation type="journal article" date="2020" name="Stud. Mycol.">
        <title>101 Dothideomycetes genomes: a test case for predicting lifestyles and emergence of pathogens.</title>
        <authorList>
            <person name="Haridas S."/>
            <person name="Albert R."/>
            <person name="Binder M."/>
            <person name="Bloem J."/>
            <person name="Labutti K."/>
            <person name="Salamov A."/>
            <person name="Andreopoulos B."/>
            <person name="Baker S."/>
            <person name="Barry K."/>
            <person name="Bills G."/>
            <person name="Bluhm B."/>
            <person name="Cannon C."/>
            <person name="Castanera R."/>
            <person name="Culley D."/>
            <person name="Daum C."/>
            <person name="Ezra D."/>
            <person name="Gonzalez J."/>
            <person name="Henrissat B."/>
            <person name="Kuo A."/>
            <person name="Liang C."/>
            <person name="Lipzen A."/>
            <person name="Lutzoni F."/>
            <person name="Magnuson J."/>
            <person name="Mondo S."/>
            <person name="Nolan M."/>
            <person name="Ohm R."/>
            <person name="Pangilinan J."/>
            <person name="Park H.-J."/>
            <person name="Ramirez L."/>
            <person name="Alfaro M."/>
            <person name="Sun H."/>
            <person name="Tritt A."/>
            <person name="Yoshinaga Y."/>
            <person name="Zwiers L.-H."/>
            <person name="Turgeon B."/>
            <person name="Goodwin S."/>
            <person name="Spatafora J."/>
            <person name="Crous P."/>
            <person name="Grigoriev I."/>
        </authorList>
    </citation>
    <scope>NUCLEOTIDE SEQUENCE</scope>
    <source>
        <strain evidence="4">CBS 113979</strain>
    </source>
</reference>
<evidence type="ECO:0000313" key="4">
    <source>
        <dbReference type="EMBL" id="KAF1982143.1"/>
    </source>
</evidence>
<keyword evidence="2" id="KW-0472">Membrane</keyword>
<feature type="signal peptide" evidence="3">
    <location>
        <begin position="1"/>
        <end position="24"/>
    </location>
</feature>
<feature type="chain" id="PRO_5026162708" description="Ricin B lectin domain-containing protein" evidence="3">
    <location>
        <begin position="25"/>
        <end position="368"/>
    </location>
</feature>
<keyword evidence="3" id="KW-0732">Signal</keyword>
<evidence type="ECO:0000313" key="5">
    <source>
        <dbReference type="Proteomes" id="UP000800041"/>
    </source>
</evidence>
<keyword evidence="2" id="KW-1133">Transmembrane helix</keyword>
<accession>A0A6G1GMF8</accession>
<dbReference type="EMBL" id="ML977188">
    <property type="protein sequence ID" value="KAF1982143.1"/>
    <property type="molecule type" value="Genomic_DNA"/>
</dbReference>
<dbReference type="AlphaFoldDB" id="A0A6G1GMF8"/>
<feature type="transmembrane region" description="Helical" evidence="2">
    <location>
        <begin position="349"/>
        <end position="367"/>
    </location>
</feature>
<keyword evidence="5" id="KW-1185">Reference proteome</keyword>
<keyword evidence="2" id="KW-0812">Transmembrane</keyword>
<feature type="region of interest" description="Disordered" evidence="1">
    <location>
        <begin position="273"/>
        <end position="342"/>
    </location>
</feature>
<evidence type="ECO:0000256" key="3">
    <source>
        <dbReference type="SAM" id="SignalP"/>
    </source>
</evidence>
<name>A0A6G1GMF8_9PEZI</name>
<protein>
    <recommendedName>
        <fullName evidence="6">Ricin B lectin domain-containing protein</fullName>
    </recommendedName>
</protein>
<sequence>MAGTQWTLTARFVLLLSSIRLCYGQNPRFQPPVHPTCFAFTNLAYSQDSVLSVRTNEDWHVFMDGAGGNIQLQNTQLWGLKAADNGGVYILNECIDQYNLAVNPDLIIGVYRSSPDVWDLWQQPDGSYAFFNRVHPGYMYAQPDGSGALGFAVQGTDGDGQEYFWNIIDAKPLATTTSTQTATATVTGGLVTLSTTQGSTTEITVTETRTETVQARQARKRDIVRRWVMDTQFTTATRFVTTTSTVDGDTVTESFTADVISQTTTTTTVVTVTEDSSASAGPTASSNSDPTDTSPSSDGADSSSSSVPTESSSNPAAVTVTVSADSGSSSARPTFDSAGASGRVTPRSLTVLMLVLGGFFCFVAAVYL</sequence>
<organism evidence="4 5">
    <name type="scientific">Aulographum hederae CBS 113979</name>
    <dbReference type="NCBI Taxonomy" id="1176131"/>
    <lineage>
        <taxon>Eukaryota</taxon>
        <taxon>Fungi</taxon>
        <taxon>Dikarya</taxon>
        <taxon>Ascomycota</taxon>
        <taxon>Pezizomycotina</taxon>
        <taxon>Dothideomycetes</taxon>
        <taxon>Pleosporomycetidae</taxon>
        <taxon>Aulographales</taxon>
        <taxon>Aulographaceae</taxon>
    </lineage>
</organism>
<dbReference type="Proteomes" id="UP000800041">
    <property type="component" value="Unassembled WGS sequence"/>
</dbReference>
<gene>
    <name evidence="4" type="ORF">K402DRAFT_424853</name>
</gene>
<evidence type="ECO:0000256" key="2">
    <source>
        <dbReference type="SAM" id="Phobius"/>
    </source>
</evidence>
<feature type="compositionally biased region" description="Low complexity" evidence="1">
    <location>
        <begin position="282"/>
        <end position="313"/>
    </location>
</feature>
<evidence type="ECO:0000256" key="1">
    <source>
        <dbReference type="SAM" id="MobiDB-lite"/>
    </source>
</evidence>
<proteinExistence type="predicted"/>